<name>A0AC61KY64_9EURY</name>
<proteinExistence type="predicted"/>
<evidence type="ECO:0000313" key="1">
    <source>
        <dbReference type="EMBL" id="PXF56511.1"/>
    </source>
</evidence>
<dbReference type="EMBL" id="PQXF01000101">
    <property type="protein sequence ID" value="PXF56511.1"/>
    <property type="molecule type" value="Genomic_DNA"/>
</dbReference>
<reference evidence="1" key="1">
    <citation type="submission" date="2018-01" db="EMBL/GenBank/DDBJ databases">
        <authorList>
            <person name="Krukenberg V."/>
        </authorList>
    </citation>
    <scope>NUCLEOTIDE SEQUENCE</scope>
    <source>
        <strain evidence="1">E20ANME2</strain>
    </source>
</reference>
<accession>A0AC61KY64</accession>
<protein>
    <submittedName>
        <fullName evidence="1">Uncharacterized protein</fullName>
    </submittedName>
</protein>
<sequence>MTIIISSDEPVEGNPVRNIFISYARADDEPFIEQLHDDLTEHGFDIWWDRQTMQSRGLTFMQELRDAIEGSDRLIAVIGPNAVKSDYIRAEGGHTLLFSRSMIPILREGDYNLIPDELVDFHCPDFRGERPYNENPLKRCFASSQSQFHHLVPSALPFHPCRRISCPAATKSPALGKPYWQTCSDPL</sequence>
<comment type="caution">
    <text evidence="1">The sequence shown here is derived from an EMBL/GenBank/DDBJ whole genome shotgun (WGS) entry which is preliminary data.</text>
</comment>
<dbReference type="Proteomes" id="UP000248329">
    <property type="component" value="Unassembled WGS sequence"/>
</dbReference>
<evidence type="ECO:0000313" key="2">
    <source>
        <dbReference type="Proteomes" id="UP000248329"/>
    </source>
</evidence>
<gene>
    <name evidence="1" type="ORF">C4B59_16800</name>
</gene>
<organism evidence="1 2">
    <name type="scientific">Candidatus Methanogaster sp</name>
    <dbReference type="NCBI Taxonomy" id="3386292"/>
    <lineage>
        <taxon>Archaea</taxon>
        <taxon>Methanobacteriati</taxon>
        <taxon>Methanobacteriota</taxon>
        <taxon>Stenosarchaea group</taxon>
        <taxon>Methanomicrobia</taxon>
        <taxon>Methanosarcinales</taxon>
        <taxon>ANME-2 cluster</taxon>
        <taxon>Candidatus Methanogasteraceae</taxon>
        <taxon>Candidatus Methanogaster</taxon>
    </lineage>
</organism>